<sequence>MGDSSYSDYVDKDNITSTVPSRVLCPNDSINCSTVHERDEDLAKIEMATLAVMFVMTVVGNGAVLAALFARRQSATRTKVPRMNFFMLHLCVADMCTAWLNILPQLAWEVTFRFKGGEFLCKSVKFGQTLGPYLSSYVLTVTALDRYQAICHPLTYCSWSSKRARAMIMGAWALSITFCTPQLTIFSYQEVAPGVFDCWAVFSQPYGERVYVTWLV</sequence>
<keyword evidence="13" id="KW-1185">Reference proteome</keyword>
<dbReference type="Gene3D" id="1.20.1070.10">
    <property type="entry name" value="Rhodopsin 7-helix transmembrane proteins"/>
    <property type="match status" value="1"/>
</dbReference>
<comment type="similarity">
    <text evidence="10">Belongs to the G-protein coupled receptor 1 family. Vasopressin/oxytocin receptor subfamily.</text>
</comment>
<keyword evidence="6 10" id="KW-0472">Membrane</keyword>
<comment type="caution">
    <text evidence="10">Lacks conserved residue(s) required for the propagation of feature annotation.</text>
</comment>
<dbReference type="PRINTS" id="PR00237">
    <property type="entry name" value="GPCRRHODOPSN"/>
</dbReference>
<dbReference type="EMBL" id="OV725078">
    <property type="protein sequence ID" value="CAH1392935.1"/>
    <property type="molecule type" value="Genomic_DNA"/>
</dbReference>
<dbReference type="InterPro" id="IPR000276">
    <property type="entry name" value="GPCR_Rhodpsn"/>
</dbReference>
<feature type="transmembrane region" description="Helical" evidence="10">
    <location>
        <begin position="47"/>
        <end position="70"/>
    </location>
</feature>
<evidence type="ECO:0000259" key="11">
    <source>
        <dbReference type="PROSITE" id="PS50262"/>
    </source>
</evidence>
<dbReference type="PANTHER" id="PTHR24241:SF161">
    <property type="entry name" value="G-PROTEIN COUPLED RECEPTORS FAMILY 1 PROFILE DOMAIN-CONTAINING PROTEIN"/>
    <property type="match status" value="1"/>
</dbReference>
<dbReference type="GO" id="GO:0032870">
    <property type="term" value="P:cellular response to hormone stimulus"/>
    <property type="evidence" value="ECO:0007669"/>
    <property type="project" value="TreeGrafter"/>
</dbReference>
<keyword evidence="3 10" id="KW-0812">Transmembrane</keyword>
<evidence type="ECO:0000256" key="2">
    <source>
        <dbReference type="ARBA" id="ARBA00022475"/>
    </source>
</evidence>
<dbReference type="Pfam" id="PF00001">
    <property type="entry name" value="7tm_1"/>
    <property type="match status" value="1"/>
</dbReference>
<evidence type="ECO:0000313" key="13">
    <source>
        <dbReference type="Proteomes" id="UP001152798"/>
    </source>
</evidence>
<evidence type="ECO:0000256" key="9">
    <source>
        <dbReference type="ARBA" id="ARBA00023224"/>
    </source>
</evidence>
<dbReference type="GO" id="GO:0042277">
    <property type="term" value="F:peptide binding"/>
    <property type="evidence" value="ECO:0007669"/>
    <property type="project" value="TreeGrafter"/>
</dbReference>
<dbReference type="InterPro" id="IPR017452">
    <property type="entry name" value="GPCR_Rhodpsn_7TM"/>
</dbReference>
<keyword evidence="5 10" id="KW-0297">G-protein coupled receptor</keyword>
<dbReference type="AlphaFoldDB" id="A0A9P0EAH6"/>
<dbReference type="GO" id="GO:0005886">
    <property type="term" value="C:plasma membrane"/>
    <property type="evidence" value="ECO:0007669"/>
    <property type="project" value="UniProtKB-SubCell"/>
</dbReference>
<keyword evidence="9 10" id="KW-0807">Transducer</keyword>
<comment type="subcellular location">
    <subcellularLocation>
        <location evidence="1 10">Cell membrane</location>
        <topology evidence="1 10">Multi-pass membrane protein</topology>
    </subcellularLocation>
</comment>
<evidence type="ECO:0000256" key="8">
    <source>
        <dbReference type="ARBA" id="ARBA00023180"/>
    </source>
</evidence>
<dbReference type="PANTHER" id="PTHR24241">
    <property type="entry name" value="NEUROPEPTIDE RECEPTOR-RELATED G-PROTEIN COUPLED RECEPTOR"/>
    <property type="match status" value="1"/>
</dbReference>
<dbReference type="PROSITE" id="PS00237">
    <property type="entry name" value="G_PROTEIN_RECEP_F1_1"/>
    <property type="match status" value="1"/>
</dbReference>
<dbReference type="PROSITE" id="PS50262">
    <property type="entry name" value="G_PROTEIN_RECEP_F1_2"/>
    <property type="match status" value="1"/>
</dbReference>
<keyword evidence="4 10" id="KW-1133">Transmembrane helix</keyword>
<accession>A0A9P0EAH6</accession>
<proteinExistence type="inferred from homology"/>
<dbReference type="GO" id="GO:0005000">
    <property type="term" value="F:vasopressin receptor activity"/>
    <property type="evidence" value="ECO:0007669"/>
    <property type="project" value="InterPro"/>
</dbReference>
<organism evidence="12 13">
    <name type="scientific">Nezara viridula</name>
    <name type="common">Southern green stink bug</name>
    <name type="synonym">Cimex viridulus</name>
    <dbReference type="NCBI Taxonomy" id="85310"/>
    <lineage>
        <taxon>Eukaryota</taxon>
        <taxon>Metazoa</taxon>
        <taxon>Ecdysozoa</taxon>
        <taxon>Arthropoda</taxon>
        <taxon>Hexapoda</taxon>
        <taxon>Insecta</taxon>
        <taxon>Pterygota</taxon>
        <taxon>Neoptera</taxon>
        <taxon>Paraneoptera</taxon>
        <taxon>Hemiptera</taxon>
        <taxon>Heteroptera</taxon>
        <taxon>Panheteroptera</taxon>
        <taxon>Pentatomomorpha</taxon>
        <taxon>Pentatomoidea</taxon>
        <taxon>Pentatomidae</taxon>
        <taxon>Pentatominae</taxon>
        <taxon>Nezara</taxon>
    </lineage>
</organism>
<protein>
    <recommendedName>
        <fullName evidence="11">G-protein coupled receptors family 1 profile domain-containing protein</fullName>
    </recommendedName>
</protein>
<keyword evidence="8 10" id="KW-0325">Glycoprotein</keyword>
<dbReference type="SUPFAM" id="SSF81321">
    <property type="entry name" value="Family A G protein-coupled receptor-like"/>
    <property type="match status" value="1"/>
</dbReference>
<feature type="transmembrane region" description="Helical" evidence="10">
    <location>
        <begin position="82"/>
        <end position="102"/>
    </location>
</feature>
<dbReference type="Proteomes" id="UP001152798">
    <property type="component" value="Chromosome 2"/>
</dbReference>
<evidence type="ECO:0000256" key="10">
    <source>
        <dbReference type="RuleBase" id="RU046427"/>
    </source>
</evidence>
<evidence type="ECO:0000256" key="3">
    <source>
        <dbReference type="ARBA" id="ARBA00022692"/>
    </source>
</evidence>
<evidence type="ECO:0000256" key="6">
    <source>
        <dbReference type="ARBA" id="ARBA00023136"/>
    </source>
</evidence>
<evidence type="ECO:0000256" key="7">
    <source>
        <dbReference type="ARBA" id="ARBA00023170"/>
    </source>
</evidence>
<evidence type="ECO:0000256" key="4">
    <source>
        <dbReference type="ARBA" id="ARBA00022989"/>
    </source>
</evidence>
<feature type="domain" description="G-protein coupled receptors family 1 profile" evidence="11">
    <location>
        <begin position="60"/>
        <end position="216"/>
    </location>
</feature>
<reference evidence="12" key="1">
    <citation type="submission" date="2022-01" db="EMBL/GenBank/DDBJ databases">
        <authorList>
            <person name="King R."/>
        </authorList>
    </citation>
    <scope>NUCLEOTIDE SEQUENCE</scope>
</reference>
<gene>
    <name evidence="12" type="ORF">NEZAVI_LOCUS3675</name>
</gene>
<keyword evidence="7 10" id="KW-0675">Receptor</keyword>
<evidence type="ECO:0000256" key="1">
    <source>
        <dbReference type="ARBA" id="ARBA00004651"/>
    </source>
</evidence>
<keyword evidence="2" id="KW-1003">Cell membrane</keyword>
<name>A0A9P0EAH6_NEZVI</name>
<evidence type="ECO:0000313" key="12">
    <source>
        <dbReference type="EMBL" id="CAH1392935.1"/>
    </source>
</evidence>
<dbReference type="OrthoDB" id="6435638at2759"/>
<evidence type="ECO:0000256" key="5">
    <source>
        <dbReference type="ARBA" id="ARBA00023040"/>
    </source>
</evidence>
<dbReference type="PRINTS" id="PR00896">
    <property type="entry name" value="VASOPRESSINR"/>
</dbReference>
<dbReference type="InterPro" id="IPR001817">
    <property type="entry name" value="Vasoprsn_rcpt"/>
</dbReference>